<name>A0A1G6C1G2_9STRE</name>
<proteinExistence type="predicted"/>
<dbReference type="RefSeq" id="WP_074486112.1">
    <property type="nucleotide sequence ID" value="NZ_FMXP01000016.1"/>
</dbReference>
<evidence type="ECO:0000313" key="2">
    <source>
        <dbReference type="Proteomes" id="UP000182508"/>
    </source>
</evidence>
<protein>
    <recommendedName>
        <fullName evidence="3">YolD-like protein</fullName>
    </recommendedName>
</protein>
<gene>
    <name evidence="1" type="ORF">SAMN02910293_01330</name>
</gene>
<dbReference type="AlphaFoldDB" id="A0A1G6C1G2"/>
<keyword evidence="2" id="KW-1185">Reference proteome</keyword>
<sequence length="99" mass="11488">MTNFFQNIKNYWQDYMESPKKSVPINLKSNKIKATLQEAMDKKLPLHVIYGDCRVTGNLVKYDKNNGRIILKSFQKDVTTIIPLETIERISIAPSHLHL</sequence>
<organism evidence="1 2">
    <name type="scientific">Streptococcus henryi</name>
    <dbReference type="NCBI Taxonomy" id="439219"/>
    <lineage>
        <taxon>Bacteria</taxon>
        <taxon>Bacillati</taxon>
        <taxon>Bacillota</taxon>
        <taxon>Bacilli</taxon>
        <taxon>Lactobacillales</taxon>
        <taxon>Streptococcaceae</taxon>
        <taxon>Streptococcus</taxon>
    </lineage>
</organism>
<dbReference type="EMBL" id="FMXP01000016">
    <property type="protein sequence ID" value="SDB26702.1"/>
    <property type="molecule type" value="Genomic_DNA"/>
</dbReference>
<accession>A0A1G6C1G2</accession>
<evidence type="ECO:0008006" key="3">
    <source>
        <dbReference type="Google" id="ProtNLM"/>
    </source>
</evidence>
<reference evidence="1 2" key="1">
    <citation type="submission" date="2016-10" db="EMBL/GenBank/DDBJ databases">
        <authorList>
            <person name="de Groot N.N."/>
        </authorList>
    </citation>
    <scope>NUCLEOTIDE SEQUENCE [LARGE SCALE GENOMIC DNA]</scope>
    <source>
        <strain evidence="1 2">A-4</strain>
    </source>
</reference>
<dbReference type="Proteomes" id="UP000182508">
    <property type="component" value="Unassembled WGS sequence"/>
</dbReference>
<evidence type="ECO:0000313" key="1">
    <source>
        <dbReference type="EMBL" id="SDB26702.1"/>
    </source>
</evidence>